<reference evidence="3 4" key="1">
    <citation type="journal article" date="2006" name="Nature">
        <title>Global trends of whole-genome duplications revealed by the ciliate Paramecium tetraurelia.</title>
        <authorList>
            <consortium name="Genoscope"/>
            <person name="Aury J.-M."/>
            <person name="Jaillon O."/>
            <person name="Duret L."/>
            <person name="Noel B."/>
            <person name="Jubin C."/>
            <person name="Porcel B.M."/>
            <person name="Segurens B."/>
            <person name="Daubin V."/>
            <person name="Anthouard V."/>
            <person name="Aiach N."/>
            <person name="Arnaiz O."/>
            <person name="Billaut A."/>
            <person name="Beisson J."/>
            <person name="Blanc I."/>
            <person name="Bouhouche K."/>
            <person name="Camara F."/>
            <person name="Duharcourt S."/>
            <person name="Guigo R."/>
            <person name="Gogendeau D."/>
            <person name="Katinka M."/>
            <person name="Keller A.-M."/>
            <person name="Kissmehl R."/>
            <person name="Klotz C."/>
            <person name="Koll F."/>
            <person name="Le Moue A."/>
            <person name="Lepere C."/>
            <person name="Malinsky S."/>
            <person name="Nowacki M."/>
            <person name="Nowak J.K."/>
            <person name="Plattner H."/>
            <person name="Poulain J."/>
            <person name="Ruiz F."/>
            <person name="Serrano V."/>
            <person name="Zagulski M."/>
            <person name="Dessen P."/>
            <person name="Betermier M."/>
            <person name="Weissenbach J."/>
            <person name="Scarpelli C."/>
            <person name="Schachter V."/>
            <person name="Sperling L."/>
            <person name="Meyer E."/>
            <person name="Cohen J."/>
            <person name="Wincker P."/>
        </authorList>
    </citation>
    <scope>NUCLEOTIDE SEQUENCE [LARGE SCALE GENOMIC DNA]</scope>
    <source>
        <strain evidence="3 4">Stock d4-2</strain>
    </source>
</reference>
<keyword evidence="1" id="KW-1133">Transmembrane helix</keyword>
<dbReference type="OMA" id="YYQINER"/>
<feature type="transmembrane region" description="Helical" evidence="1">
    <location>
        <begin position="1234"/>
        <end position="1253"/>
    </location>
</feature>
<keyword evidence="4" id="KW-1185">Reference proteome</keyword>
<evidence type="ECO:0000256" key="2">
    <source>
        <dbReference type="SAM" id="SignalP"/>
    </source>
</evidence>
<gene>
    <name evidence="3" type="ORF">GSPATT00034029001</name>
</gene>
<keyword evidence="1" id="KW-0812">Transmembrane</keyword>
<organism evidence="3 4">
    <name type="scientific">Paramecium tetraurelia</name>
    <dbReference type="NCBI Taxonomy" id="5888"/>
    <lineage>
        <taxon>Eukaryota</taxon>
        <taxon>Sar</taxon>
        <taxon>Alveolata</taxon>
        <taxon>Ciliophora</taxon>
        <taxon>Intramacronucleata</taxon>
        <taxon>Oligohymenophorea</taxon>
        <taxon>Peniculida</taxon>
        <taxon>Parameciidae</taxon>
        <taxon>Paramecium</taxon>
    </lineage>
</organism>
<dbReference type="OrthoDB" id="308700at2759"/>
<dbReference type="KEGG" id="ptm:GSPATT00034029001"/>
<name>A0C186_PARTE</name>
<feature type="chain" id="PRO_5002623299" description="Transmembrane protein" evidence="2">
    <location>
        <begin position="22"/>
        <end position="1260"/>
    </location>
</feature>
<evidence type="ECO:0000313" key="3">
    <source>
        <dbReference type="EMBL" id="CAK64553.1"/>
    </source>
</evidence>
<dbReference type="AlphaFoldDB" id="A0C186"/>
<evidence type="ECO:0000256" key="1">
    <source>
        <dbReference type="SAM" id="Phobius"/>
    </source>
</evidence>
<feature type="signal peptide" evidence="2">
    <location>
        <begin position="1"/>
        <end position="21"/>
    </location>
</feature>
<evidence type="ECO:0000313" key="4">
    <source>
        <dbReference type="Proteomes" id="UP000000600"/>
    </source>
</evidence>
<dbReference type="RefSeq" id="XP_001431951.1">
    <property type="nucleotide sequence ID" value="XM_001431914.1"/>
</dbReference>
<dbReference type="InParanoid" id="A0C186"/>
<sequence>MNIYLFFSVFPFNILLLFSNAQQQKDYLFPGETKFATNNRYYVPFEQKFLESNQSRFEIELIREVQIENQHSINLTEQMKLFYFQQLNEEEDNMIMTMDNQHLYCLYVIKNYLLNQQLVIHPHFCNITLPYQSCSQLIQLNDSSIISIFNLEGKVFDQLQLQFEQNCNIDLAYGHQIIFIFEQNCQSTNVYQVEIDEEQFQYKSVKKLDLFEGINITTLKIEYILKIELCDLERIFFIFQDFVLQYNFRRNNLFQFLKFVNITMLKVFQLCSTSCLVLDIENSSQQMRLKEDLLNISASSYKNALLNEKILVLFFEHYILAKINDQLQYHINITLPEMLPLIGLSYFIGVHQSKLKLFQIQSPRNYNQFYLSQKILYLILASNPYYNSFYLEQGEIEIVKENESKLISKQYEQMVYLNDDMLDICLEQKLLSETLPINLVAIQDNETYYQINERISIDTCNFSFPKYIKIMHFGQLNDQIKMLVIFKQEDILTFVFCYNGQIISEQNMKLIKQVLNILVINQRNILICYEKLISLVIIDDSLSIKTTSYPQEHRIININRQYVYISILYEGCRFSLAHIVSDRLVGLEQFQNYPFPKSLNCTFNYKTSKSQFIISQDEIIILSNVNMRYKLKGKIVKVLIEILSDNFVLVIEEENEIRLEFYRVLRTEIVLQYIIPKYDFKFQPTATQKYENQYLMLSAKHQSKSYLLIYNLRNPAINALIYITEIDESLQFFQFYENAKRTVVYLYQGKLYLYLLDKCCIRYTFQQRNALIMRKKIQILVNSLVNNQSDTINIQISKFNNDYILSAMNNAQQLSFLNKPLNQDLFIGNIIRVDVQQKDDFVITSPMNITSEHLPCDYFESNVCFLQGDLINIQTLKVLQNNSFDIGEIIIKRINFDEDSHTYQILFYNIMRPDLYIQQLEQPKDDLNQSVLIRKTKRYSILPKSDVEQLEKVKIIQHIYYFQLMGAKSLLYYKDICQILMNSSQSSYIIMYFADCTYLSNSTYICIFFEDLKINIKIFAVNDKKIYQDQFCYADIIQAHEISLSNIFNQIEIYYFQLNMKKIEIISVAKDGFTYVLQFLMFQCTNFSLLLEISFNTVQYDHMRIKSYLFLRYEKNAEMLKMLYADEYFVVASYQLDGKEIVSVYDIRGDMKNKDYLDSIQRLQSFDYQRIEKFNASHYVIYSHMKKRLYFLTLNQLKVECLGQCTENANLILSNEVSTLTLEISLENQLGQKYLTIKSAMILNNFLLILIFLKFGKRAK</sequence>
<evidence type="ECO:0008006" key="5">
    <source>
        <dbReference type="Google" id="ProtNLM"/>
    </source>
</evidence>
<accession>A0C186</accession>
<dbReference type="HOGENOM" id="CLU_264967_0_0_1"/>
<protein>
    <recommendedName>
        <fullName evidence="5">Transmembrane protein</fullName>
    </recommendedName>
</protein>
<keyword evidence="1" id="KW-0472">Membrane</keyword>
<dbReference type="EMBL" id="CT868032">
    <property type="protein sequence ID" value="CAK64553.1"/>
    <property type="molecule type" value="Genomic_DNA"/>
</dbReference>
<dbReference type="Proteomes" id="UP000000600">
    <property type="component" value="Unassembled WGS sequence"/>
</dbReference>
<proteinExistence type="predicted"/>
<keyword evidence="2" id="KW-0732">Signal</keyword>
<dbReference type="GeneID" id="5017735"/>